<dbReference type="KEGG" id="thei:K1720_09125"/>
<sequence>MCINIPRIDELINSADDEAQVTKSFKMNNGGILVMNGNTNKTDAFLKNTGIWEGEFTNYVNRSGGITQQGKIIIETEFRNGIVIQRNIFVKPDGTRSDYIGIAKMRIEGNKLFWDGEMKEDPNTGARIRNHSFEGFVTDNQIYILETYEEVLPAGDIERRRNTTHYCFLSENEAVMTANVYVNDELLVFAYTRLWKKE</sequence>
<protein>
    <submittedName>
        <fullName evidence="1">Uncharacterized protein</fullName>
    </submittedName>
</protein>
<keyword evidence="2" id="KW-1185">Reference proteome</keyword>
<dbReference type="RefSeq" id="WP_251948805.1">
    <property type="nucleotide sequence ID" value="NZ_CP080572.1"/>
</dbReference>
<dbReference type="EMBL" id="CP080572">
    <property type="protein sequence ID" value="USG99649.1"/>
    <property type="molecule type" value="Genomic_DNA"/>
</dbReference>
<accession>A0A9E7SCA6</accession>
<dbReference type="GeneID" id="72778507"/>
<evidence type="ECO:0000313" key="1">
    <source>
        <dbReference type="EMBL" id="USG99649.1"/>
    </source>
</evidence>
<evidence type="ECO:0000313" key="2">
    <source>
        <dbReference type="Proteomes" id="UP001056425"/>
    </source>
</evidence>
<reference evidence="1 2" key="1">
    <citation type="submission" date="2021-08" db="EMBL/GenBank/DDBJ databases">
        <title>Thermococcus onnuriiensis IOH2.</title>
        <authorList>
            <person name="Park Y.-J."/>
        </authorList>
    </citation>
    <scope>NUCLEOTIDE SEQUENCE [LARGE SCALE GENOMIC DNA]</scope>
    <source>
        <strain evidence="1 2">IOH2</strain>
    </source>
</reference>
<gene>
    <name evidence="1" type="ORF">K1720_09125</name>
</gene>
<dbReference type="Proteomes" id="UP001056425">
    <property type="component" value="Chromosome"/>
</dbReference>
<name>A0A9E7SCA6_9EURY</name>
<organism evidence="1 2">
    <name type="scientific">Thermococcus argininiproducens</name>
    <dbReference type="NCBI Taxonomy" id="2866384"/>
    <lineage>
        <taxon>Archaea</taxon>
        <taxon>Methanobacteriati</taxon>
        <taxon>Methanobacteriota</taxon>
        <taxon>Thermococci</taxon>
        <taxon>Thermococcales</taxon>
        <taxon>Thermococcaceae</taxon>
        <taxon>Thermococcus</taxon>
    </lineage>
</organism>
<dbReference type="AlphaFoldDB" id="A0A9E7SCA6"/>
<proteinExistence type="predicted"/>